<dbReference type="SUPFAM" id="SSF50129">
    <property type="entry name" value="GroES-like"/>
    <property type="match status" value="1"/>
</dbReference>
<dbReference type="InterPro" id="IPR011032">
    <property type="entry name" value="GroES-like_sf"/>
</dbReference>
<dbReference type="InterPro" id="IPR047122">
    <property type="entry name" value="Trans-enoyl_RdTase-like"/>
</dbReference>
<evidence type="ECO:0000313" key="6">
    <source>
        <dbReference type="Proteomes" id="UP001148312"/>
    </source>
</evidence>
<dbReference type="EMBL" id="JAPWDQ010000001">
    <property type="protein sequence ID" value="KAJ5495143.1"/>
    <property type="molecule type" value="Genomic_DNA"/>
</dbReference>
<comment type="similarity">
    <text evidence="1">Belongs to the zinc-containing alcohol dehydrogenase family.</text>
</comment>
<comment type="caution">
    <text evidence="5">The sequence shown here is derived from an EMBL/GenBank/DDBJ whole genome shotgun (WGS) entry which is preliminary data.</text>
</comment>
<dbReference type="Gene3D" id="3.40.50.720">
    <property type="entry name" value="NAD(P)-binding Rossmann-like Domain"/>
    <property type="match status" value="1"/>
</dbReference>
<gene>
    <name evidence="5" type="ORF">N7539_000259</name>
</gene>
<evidence type="ECO:0000256" key="2">
    <source>
        <dbReference type="ARBA" id="ARBA00023002"/>
    </source>
</evidence>
<dbReference type="GeneID" id="81620112"/>
<dbReference type="SUPFAM" id="SSF51735">
    <property type="entry name" value="NAD(P)-binding Rossmann-fold domains"/>
    <property type="match status" value="1"/>
</dbReference>
<dbReference type="InterPro" id="IPR036291">
    <property type="entry name" value="NAD(P)-bd_dom_sf"/>
</dbReference>
<dbReference type="Proteomes" id="UP001148312">
    <property type="component" value="Unassembled WGS sequence"/>
</dbReference>
<name>A0A9X0C204_9EURO</name>
<evidence type="ECO:0000256" key="1">
    <source>
        <dbReference type="ARBA" id="ARBA00008072"/>
    </source>
</evidence>
<dbReference type="GO" id="GO:0016651">
    <property type="term" value="F:oxidoreductase activity, acting on NAD(P)H"/>
    <property type="evidence" value="ECO:0007669"/>
    <property type="project" value="InterPro"/>
</dbReference>
<evidence type="ECO:0000259" key="4">
    <source>
        <dbReference type="SMART" id="SM00829"/>
    </source>
</evidence>
<dbReference type="CDD" id="cd08249">
    <property type="entry name" value="enoyl_reductase_like"/>
    <property type="match status" value="1"/>
</dbReference>
<dbReference type="Pfam" id="PF08240">
    <property type="entry name" value="ADH_N"/>
    <property type="match status" value="1"/>
</dbReference>
<reference evidence="5" key="1">
    <citation type="submission" date="2022-12" db="EMBL/GenBank/DDBJ databases">
        <authorList>
            <person name="Petersen C."/>
        </authorList>
    </citation>
    <scope>NUCLEOTIDE SEQUENCE</scope>
    <source>
        <strain evidence="5">IBT 30728</strain>
    </source>
</reference>
<proteinExistence type="inferred from homology"/>
<dbReference type="InterPro" id="IPR020843">
    <property type="entry name" value="ER"/>
</dbReference>
<organism evidence="5 6">
    <name type="scientific">Penicillium diatomitis</name>
    <dbReference type="NCBI Taxonomy" id="2819901"/>
    <lineage>
        <taxon>Eukaryota</taxon>
        <taxon>Fungi</taxon>
        <taxon>Dikarya</taxon>
        <taxon>Ascomycota</taxon>
        <taxon>Pezizomycotina</taxon>
        <taxon>Eurotiomycetes</taxon>
        <taxon>Eurotiomycetidae</taxon>
        <taxon>Eurotiales</taxon>
        <taxon>Aspergillaceae</taxon>
        <taxon>Penicillium</taxon>
    </lineage>
</organism>
<dbReference type="AlphaFoldDB" id="A0A9X0C204"/>
<dbReference type="PANTHER" id="PTHR45348">
    <property type="entry name" value="HYPOTHETICAL OXIDOREDUCTASE (EUROFUNG)"/>
    <property type="match status" value="1"/>
</dbReference>
<accession>A0A9X0C204</accession>
<dbReference type="RefSeq" id="XP_056794156.1">
    <property type="nucleotide sequence ID" value="XM_056929863.1"/>
</dbReference>
<evidence type="ECO:0000313" key="5">
    <source>
        <dbReference type="EMBL" id="KAJ5495143.1"/>
    </source>
</evidence>
<dbReference type="Pfam" id="PF00107">
    <property type="entry name" value="ADH_zinc_N"/>
    <property type="match status" value="1"/>
</dbReference>
<dbReference type="InterPro" id="IPR013149">
    <property type="entry name" value="ADH-like_C"/>
</dbReference>
<dbReference type="InterPro" id="IPR013154">
    <property type="entry name" value="ADH-like_N"/>
</dbReference>
<keyword evidence="6" id="KW-1185">Reference proteome</keyword>
<protein>
    <submittedName>
        <fullName evidence="5">GroES-like protein</fullName>
    </submittedName>
</protein>
<reference evidence="5" key="2">
    <citation type="journal article" date="2023" name="IMA Fungus">
        <title>Comparative genomic study of the Penicillium genus elucidates a diverse pangenome and 15 lateral gene transfer events.</title>
        <authorList>
            <person name="Petersen C."/>
            <person name="Sorensen T."/>
            <person name="Nielsen M.R."/>
            <person name="Sondergaard T.E."/>
            <person name="Sorensen J.L."/>
            <person name="Fitzpatrick D.A."/>
            <person name="Frisvad J.C."/>
            <person name="Nielsen K.L."/>
        </authorList>
    </citation>
    <scope>NUCLEOTIDE SEQUENCE</scope>
    <source>
        <strain evidence="5">IBT 30728</strain>
    </source>
</reference>
<feature type="region of interest" description="Disordered" evidence="3">
    <location>
        <begin position="1"/>
        <end position="27"/>
    </location>
</feature>
<dbReference type="Gene3D" id="3.90.180.10">
    <property type="entry name" value="Medium-chain alcohol dehydrogenases, catalytic domain"/>
    <property type="match status" value="1"/>
</dbReference>
<feature type="domain" description="Enoyl reductase (ER)" evidence="4">
    <location>
        <begin position="17"/>
        <end position="344"/>
    </location>
</feature>
<sequence>MSSPPSKHMAAVVPAKGQPLTVEERSTPTCGPKEVLIEVHAVALNPVDHVQRDLGWFLDEYPAIVGSDLAGIVVSNGSENSSSTPKPRTRVIAFGSAFLHRGQPDYGALQRYVVVSEDSVAALPDSYSFAEGSMFPMAAVVTWNAWFWAGLSIEPISLSEKKGILIWGASSSMGAFAVQTAKLLGYTVYATASSQHHAYLETLGAARVFDYKRDSVSADIVGAAEEEGLSIEVGLHATGSQQTSIDVMSRLAKNSQAKLAIAPLLDKDAKIPDNVQTAFVQPPASPTAREERMSWVFGTWLREHLAAKQLVASPHIKIVPGGLQAANQALDELKAGVSCTKLVLEL</sequence>
<dbReference type="PANTHER" id="PTHR45348:SF3">
    <property type="entry name" value="ENOYL REDUCTASE (ER) DOMAIN-CONTAINING PROTEIN"/>
    <property type="match status" value="1"/>
</dbReference>
<evidence type="ECO:0000256" key="3">
    <source>
        <dbReference type="SAM" id="MobiDB-lite"/>
    </source>
</evidence>
<dbReference type="SMART" id="SM00829">
    <property type="entry name" value="PKS_ER"/>
    <property type="match status" value="1"/>
</dbReference>
<keyword evidence="2" id="KW-0560">Oxidoreductase</keyword>